<feature type="chain" id="PRO_5047429659" description="LppX_LprAFG lipoprotein" evidence="2">
    <location>
        <begin position="26"/>
        <end position="316"/>
    </location>
</feature>
<dbReference type="SUPFAM" id="SSF89392">
    <property type="entry name" value="Prokaryotic lipoproteins and lipoprotein localization factors"/>
    <property type="match status" value="1"/>
</dbReference>
<dbReference type="PROSITE" id="PS51257">
    <property type="entry name" value="PROKAR_LIPOPROTEIN"/>
    <property type="match status" value="1"/>
</dbReference>
<feature type="compositionally biased region" description="Acidic residues" evidence="1">
    <location>
        <begin position="42"/>
        <end position="91"/>
    </location>
</feature>
<dbReference type="InterPro" id="IPR029046">
    <property type="entry name" value="LolA/LolB/LppX"/>
</dbReference>
<feature type="signal peptide" evidence="2">
    <location>
        <begin position="1"/>
        <end position="25"/>
    </location>
</feature>
<dbReference type="EMBL" id="CP099489">
    <property type="protein sequence ID" value="USQ79411.1"/>
    <property type="molecule type" value="Genomic_DNA"/>
</dbReference>
<evidence type="ECO:0000256" key="1">
    <source>
        <dbReference type="SAM" id="MobiDB-lite"/>
    </source>
</evidence>
<keyword evidence="2" id="KW-0732">Signal</keyword>
<dbReference type="RefSeq" id="WP_252592461.1">
    <property type="nucleotide sequence ID" value="NZ_CP099489.1"/>
</dbReference>
<keyword evidence="4" id="KW-1185">Reference proteome</keyword>
<gene>
    <name evidence="3" type="ORF">NF556_17675</name>
</gene>
<evidence type="ECO:0000313" key="3">
    <source>
        <dbReference type="EMBL" id="USQ79411.1"/>
    </source>
</evidence>
<feature type="region of interest" description="Disordered" evidence="1">
    <location>
        <begin position="24"/>
        <end position="104"/>
    </location>
</feature>
<proteinExistence type="predicted"/>
<accession>A0ABY4YRN8</accession>
<sequence length="316" mass="33146">MRRNTTTWGMIAASGALVLTLAACGEDSPEVEEPSASAEGDAGADETDDTDTGAETEDTDAGAETEDADTGAETEDTDAGTDTGTETEDTDAGAGAEGGDAAAGEEVDPAAFVAQLKSPGMDSMTSFTMNMDMQMEGQAVTMIGKADLSGAPAMDINMEMPGMGAIHMIMVDGNAYMSMPGVTEEGQFIQMPLEEVMGEDADEFTNQIDMTSQWDDWETGAQKITFVGPEDVDGESLNHYELLLDTAGLEDASAAGMPAEITYDVWLDDQNFMRQVTFDIEGAETVMKMDDWGQPVDIAAPDASSIVEMPGAPTAP</sequence>
<evidence type="ECO:0008006" key="5">
    <source>
        <dbReference type="Google" id="ProtNLM"/>
    </source>
</evidence>
<name>A0ABY4YRN8_9MICO</name>
<dbReference type="Gene3D" id="2.50.20.20">
    <property type="match status" value="1"/>
</dbReference>
<evidence type="ECO:0000256" key="2">
    <source>
        <dbReference type="SAM" id="SignalP"/>
    </source>
</evidence>
<organism evidence="3 4">
    <name type="scientific">Ornithinimicrobium faecis</name>
    <dbReference type="NCBI Taxonomy" id="2934158"/>
    <lineage>
        <taxon>Bacteria</taxon>
        <taxon>Bacillati</taxon>
        <taxon>Actinomycetota</taxon>
        <taxon>Actinomycetes</taxon>
        <taxon>Micrococcales</taxon>
        <taxon>Ornithinimicrobiaceae</taxon>
        <taxon>Ornithinimicrobium</taxon>
    </lineage>
</organism>
<reference evidence="3" key="1">
    <citation type="submission" date="2022-06" db="EMBL/GenBank/DDBJ databases">
        <title>Ornithinimicrobium HY1793.</title>
        <authorList>
            <person name="Huang Y."/>
        </authorList>
    </citation>
    <scope>NUCLEOTIDE SEQUENCE</scope>
    <source>
        <strain evidence="3">HY1793</strain>
    </source>
</reference>
<dbReference type="Proteomes" id="UP001056455">
    <property type="component" value="Chromosome"/>
</dbReference>
<protein>
    <recommendedName>
        <fullName evidence="5">LppX_LprAFG lipoprotein</fullName>
    </recommendedName>
</protein>
<evidence type="ECO:0000313" key="4">
    <source>
        <dbReference type="Proteomes" id="UP001056455"/>
    </source>
</evidence>